<protein>
    <submittedName>
        <fullName evidence="2">UDP-N-acetylmuramate--alanine ligase</fullName>
    </submittedName>
</protein>
<dbReference type="AlphaFoldDB" id="A0A4Y4AWV8"/>
<dbReference type="EMBL" id="BJNP01000024">
    <property type="protein sequence ID" value="GEC72708.1"/>
    <property type="molecule type" value="Genomic_DNA"/>
</dbReference>
<evidence type="ECO:0000313" key="2">
    <source>
        <dbReference type="EMBL" id="GEC72708.1"/>
    </source>
</evidence>
<dbReference type="SUPFAM" id="SSF110857">
    <property type="entry name" value="Gamma-glutamyl cyclotransferase-like"/>
    <property type="match status" value="1"/>
</dbReference>
<dbReference type="CDD" id="cd06661">
    <property type="entry name" value="GGCT_like"/>
    <property type="match status" value="1"/>
</dbReference>
<accession>A0A4Y4AWV8</accession>
<dbReference type="Proteomes" id="UP000316775">
    <property type="component" value="Unassembled WGS sequence"/>
</dbReference>
<evidence type="ECO:0000259" key="1">
    <source>
        <dbReference type="Pfam" id="PF06094"/>
    </source>
</evidence>
<feature type="domain" description="Gamma-glutamylcyclotransferase AIG2-like" evidence="1">
    <location>
        <begin position="30"/>
        <end position="130"/>
    </location>
</feature>
<dbReference type="STRING" id="983.SAMN05443543_10745"/>
<dbReference type="InterPro" id="IPR036568">
    <property type="entry name" value="GGCT-like_sf"/>
</dbReference>
<dbReference type="InterPro" id="IPR013024">
    <property type="entry name" value="GGCT-like"/>
</dbReference>
<keyword evidence="2" id="KW-0436">Ligase</keyword>
<name>A0A4Y4AWV8_9FLAO</name>
<dbReference type="Gene3D" id="3.10.490.10">
    <property type="entry name" value="Gamma-glutamyl cyclotransferase-like"/>
    <property type="match status" value="1"/>
</dbReference>
<proteinExistence type="predicted"/>
<gene>
    <name evidence="2" type="ORF">FFL01_22470</name>
</gene>
<evidence type="ECO:0000313" key="3">
    <source>
        <dbReference type="Proteomes" id="UP000316775"/>
    </source>
</evidence>
<reference evidence="2 3" key="1">
    <citation type="submission" date="2019-06" db="EMBL/GenBank/DDBJ databases">
        <title>Whole genome shotgun sequence of Flavobacterium flevense NBRC 14960.</title>
        <authorList>
            <person name="Hosoyama A."/>
            <person name="Uohara A."/>
            <person name="Ohji S."/>
            <person name="Ichikawa N."/>
        </authorList>
    </citation>
    <scope>NUCLEOTIDE SEQUENCE [LARGE SCALE GENOMIC DNA]</scope>
    <source>
        <strain evidence="2 3">NBRC 14960</strain>
    </source>
</reference>
<sequence length="132" mass="15069">MKNRESSAAIPNAKTNKERSIIKPEQMEKLFAYGTLKDKDIQENIFGRSLKGVPDKLVGFVINYIEIEEEFGIEKYPIIVATENPDDIVTGLVYDISEEDVHLADTYEGLHYKRIEVTLESLQTAWAYIVTN</sequence>
<dbReference type="GO" id="GO:0016874">
    <property type="term" value="F:ligase activity"/>
    <property type="evidence" value="ECO:0007669"/>
    <property type="project" value="UniProtKB-KW"/>
</dbReference>
<keyword evidence="3" id="KW-1185">Reference proteome</keyword>
<dbReference type="Pfam" id="PF06094">
    <property type="entry name" value="GGACT"/>
    <property type="match status" value="1"/>
</dbReference>
<organism evidence="2 3">
    <name type="scientific">Flavobacterium flevense</name>
    <dbReference type="NCBI Taxonomy" id="983"/>
    <lineage>
        <taxon>Bacteria</taxon>
        <taxon>Pseudomonadati</taxon>
        <taxon>Bacteroidota</taxon>
        <taxon>Flavobacteriia</taxon>
        <taxon>Flavobacteriales</taxon>
        <taxon>Flavobacteriaceae</taxon>
        <taxon>Flavobacterium</taxon>
    </lineage>
</organism>
<dbReference type="InterPro" id="IPR009288">
    <property type="entry name" value="AIG2-like_dom"/>
</dbReference>
<comment type="caution">
    <text evidence="2">The sequence shown here is derived from an EMBL/GenBank/DDBJ whole genome shotgun (WGS) entry which is preliminary data.</text>
</comment>